<dbReference type="InterPro" id="IPR050791">
    <property type="entry name" value="Aldo-Keto_reductase"/>
</dbReference>
<dbReference type="PANTHER" id="PTHR43625">
    <property type="entry name" value="AFLATOXIN B1 ALDEHYDE REDUCTASE"/>
    <property type="match status" value="1"/>
</dbReference>
<dbReference type="InterPro" id="IPR023210">
    <property type="entry name" value="NADP_OxRdtase_dom"/>
</dbReference>
<accession>A0ABX8WFJ0</accession>
<dbReference type="Pfam" id="PF00248">
    <property type="entry name" value="Aldo_ket_red"/>
    <property type="match status" value="1"/>
</dbReference>
<evidence type="ECO:0000256" key="1">
    <source>
        <dbReference type="ARBA" id="ARBA00023002"/>
    </source>
</evidence>
<evidence type="ECO:0000259" key="2">
    <source>
        <dbReference type="Pfam" id="PF00248"/>
    </source>
</evidence>
<sequence>MTELDASRSGTFAIGGDLTVNRLGFGAMRITGKGIWGPPADRDEAMRVLRRLPEIGVNLVDTAESYGPYVSEDLIGEALAPYDKGTIIATKSGLTRTGPDQWHQLGRPEFLRQGVMTSLRRLRLERLDLWQLHRIDTKTPRDEQFGVIAEMQQDGLIRHVGLSQVSVADIEEAGRHFKVATVQNRYNFAHRQSEAVLDYCAQNGIGFIPWFPLAGGDLVEGHAEARAVMDRHGASGSQIALAWLLKRSPVMLPIPGTGKLKHLEDNVAAANIALSDEDFATLDAIGR</sequence>
<reference evidence="3 4" key="1">
    <citation type="submission" date="2021-08" db="EMBL/GenBank/DDBJ databases">
        <title>Devosia salina sp. nov., isolated from the South China Sea sediment.</title>
        <authorList>
            <person name="Zhou Z."/>
        </authorList>
    </citation>
    <scope>NUCLEOTIDE SEQUENCE [LARGE SCALE GENOMIC DNA]</scope>
    <source>
        <strain evidence="3 4">SCS-3</strain>
    </source>
</reference>
<dbReference type="InterPro" id="IPR020471">
    <property type="entry name" value="AKR"/>
</dbReference>
<proteinExistence type="predicted"/>
<keyword evidence="1" id="KW-0560">Oxidoreductase</keyword>
<dbReference type="Gene3D" id="3.20.20.100">
    <property type="entry name" value="NADP-dependent oxidoreductase domain"/>
    <property type="match status" value="1"/>
</dbReference>
<gene>
    <name evidence="3" type="ORF">K1X15_17670</name>
</gene>
<dbReference type="PANTHER" id="PTHR43625:SF40">
    <property type="entry name" value="ALDO-KETO REDUCTASE YAKC [NADP(+)]"/>
    <property type="match status" value="1"/>
</dbReference>
<name>A0ABX8WFJ0_9HYPH</name>
<dbReference type="PRINTS" id="PR00069">
    <property type="entry name" value="ALDKETRDTASE"/>
</dbReference>
<dbReference type="SUPFAM" id="SSF51430">
    <property type="entry name" value="NAD(P)-linked oxidoreductase"/>
    <property type="match status" value="1"/>
</dbReference>
<keyword evidence="4" id="KW-1185">Reference proteome</keyword>
<dbReference type="Proteomes" id="UP000825799">
    <property type="component" value="Chromosome"/>
</dbReference>
<dbReference type="InterPro" id="IPR036812">
    <property type="entry name" value="NAD(P)_OxRdtase_dom_sf"/>
</dbReference>
<evidence type="ECO:0000313" key="4">
    <source>
        <dbReference type="Proteomes" id="UP000825799"/>
    </source>
</evidence>
<dbReference type="RefSeq" id="WP_220304893.1">
    <property type="nucleotide sequence ID" value="NZ_CP080590.1"/>
</dbReference>
<organism evidence="3 4">
    <name type="scientific">Devosia salina</name>
    <dbReference type="NCBI Taxonomy" id="2860336"/>
    <lineage>
        <taxon>Bacteria</taxon>
        <taxon>Pseudomonadati</taxon>
        <taxon>Pseudomonadota</taxon>
        <taxon>Alphaproteobacteria</taxon>
        <taxon>Hyphomicrobiales</taxon>
        <taxon>Devosiaceae</taxon>
        <taxon>Devosia</taxon>
    </lineage>
</organism>
<evidence type="ECO:0000313" key="3">
    <source>
        <dbReference type="EMBL" id="QYO76404.1"/>
    </source>
</evidence>
<protein>
    <submittedName>
        <fullName evidence="3">Aldo/keto reductase</fullName>
    </submittedName>
</protein>
<dbReference type="EMBL" id="CP080590">
    <property type="protein sequence ID" value="QYO76404.1"/>
    <property type="molecule type" value="Genomic_DNA"/>
</dbReference>
<dbReference type="CDD" id="cd19088">
    <property type="entry name" value="AKR_AKR13B1"/>
    <property type="match status" value="1"/>
</dbReference>
<feature type="domain" description="NADP-dependent oxidoreductase" evidence="2">
    <location>
        <begin position="22"/>
        <end position="285"/>
    </location>
</feature>